<comment type="similarity">
    <text evidence="1 4">Belongs to the eukaryotic ribosomal protein eS24 family.</text>
</comment>
<proteinExistence type="inferred from homology"/>
<evidence type="ECO:0000256" key="1">
    <source>
        <dbReference type="ARBA" id="ARBA00009680"/>
    </source>
</evidence>
<dbReference type="Proteomes" id="UP000595140">
    <property type="component" value="Unassembled WGS sequence"/>
</dbReference>
<gene>
    <name evidence="6" type="ORF">CCAM_LOCUS10353</name>
</gene>
<dbReference type="GO" id="GO:0003729">
    <property type="term" value="F:mRNA binding"/>
    <property type="evidence" value="ECO:0007669"/>
    <property type="project" value="UniProtKB-ARBA"/>
</dbReference>
<accession>A0A484KYP2</accession>
<name>A0A484KYP2_9ASTE</name>
<dbReference type="SUPFAM" id="SSF54189">
    <property type="entry name" value="Ribosomal proteins S24e, L23 and L15e"/>
    <property type="match status" value="1"/>
</dbReference>
<evidence type="ECO:0000256" key="2">
    <source>
        <dbReference type="ARBA" id="ARBA00022980"/>
    </source>
</evidence>
<dbReference type="GO" id="GO:0005840">
    <property type="term" value="C:ribosome"/>
    <property type="evidence" value="ECO:0007669"/>
    <property type="project" value="UniProtKB-KW"/>
</dbReference>
<evidence type="ECO:0000256" key="5">
    <source>
        <dbReference type="SAM" id="MobiDB-lite"/>
    </source>
</evidence>
<dbReference type="PANTHER" id="PTHR10496">
    <property type="entry name" value="40S RIBOSOMAL PROTEIN S24"/>
    <property type="match status" value="1"/>
</dbReference>
<dbReference type="InterPro" id="IPR001976">
    <property type="entry name" value="Ribosomal_eS24"/>
</dbReference>
<feature type="compositionally biased region" description="Basic and acidic residues" evidence="5">
    <location>
        <begin position="129"/>
        <end position="142"/>
    </location>
</feature>
<dbReference type="GO" id="GO:0006412">
    <property type="term" value="P:translation"/>
    <property type="evidence" value="ECO:0007669"/>
    <property type="project" value="InterPro"/>
</dbReference>
<dbReference type="HAMAP" id="MF_00545">
    <property type="entry name" value="Ribosomal_eS24"/>
    <property type="match status" value="1"/>
</dbReference>
<feature type="region of interest" description="Disordered" evidence="5">
    <location>
        <begin position="129"/>
        <end position="161"/>
    </location>
</feature>
<protein>
    <recommendedName>
        <fullName evidence="4">40S ribosomal protein S24</fullName>
    </recommendedName>
</protein>
<reference evidence="6 7" key="1">
    <citation type="submission" date="2018-04" db="EMBL/GenBank/DDBJ databases">
        <authorList>
            <person name="Vogel A."/>
        </authorList>
    </citation>
    <scope>NUCLEOTIDE SEQUENCE [LARGE SCALE GENOMIC DNA]</scope>
</reference>
<evidence type="ECO:0000256" key="4">
    <source>
        <dbReference type="RuleBase" id="RU004383"/>
    </source>
</evidence>
<dbReference type="Pfam" id="PF01282">
    <property type="entry name" value="Ribosomal_S24e"/>
    <property type="match status" value="1"/>
</dbReference>
<evidence type="ECO:0000313" key="6">
    <source>
        <dbReference type="EMBL" id="VFQ68577.1"/>
    </source>
</evidence>
<dbReference type="Gene3D" id="3.30.70.3370">
    <property type="match status" value="1"/>
</dbReference>
<dbReference type="GO" id="GO:1990904">
    <property type="term" value="C:ribonucleoprotein complex"/>
    <property type="evidence" value="ECO:0007669"/>
    <property type="project" value="UniProtKB-KW"/>
</dbReference>
<dbReference type="OrthoDB" id="10251131at2759"/>
<organism evidence="6 7">
    <name type="scientific">Cuscuta campestris</name>
    <dbReference type="NCBI Taxonomy" id="132261"/>
    <lineage>
        <taxon>Eukaryota</taxon>
        <taxon>Viridiplantae</taxon>
        <taxon>Streptophyta</taxon>
        <taxon>Embryophyta</taxon>
        <taxon>Tracheophyta</taxon>
        <taxon>Spermatophyta</taxon>
        <taxon>Magnoliopsida</taxon>
        <taxon>eudicotyledons</taxon>
        <taxon>Gunneridae</taxon>
        <taxon>Pentapetalae</taxon>
        <taxon>asterids</taxon>
        <taxon>lamiids</taxon>
        <taxon>Solanales</taxon>
        <taxon>Convolvulaceae</taxon>
        <taxon>Cuscuteae</taxon>
        <taxon>Cuscuta</taxon>
        <taxon>Cuscuta subgen. Grammica</taxon>
        <taxon>Cuscuta sect. Cleistogrammica</taxon>
    </lineage>
</organism>
<evidence type="ECO:0000256" key="3">
    <source>
        <dbReference type="ARBA" id="ARBA00023274"/>
    </source>
</evidence>
<keyword evidence="2" id="KW-0689">Ribosomal protein</keyword>
<dbReference type="InterPro" id="IPR018098">
    <property type="entry name" value="Ribosomal_eS24_CS"/>
</dbReference>
<evidence type="ECO:0000313" key="7">
    <source>
        <dbReference type="Proteomes" id="UP000595140"/>
    </source>
</evidence>
<dbReference type="AlphaFoldDB" id="A0A484KYP2"/>
<sequence>MAEKAVTIRTRKFMTNRLLSRKQFVIDVLHPGRANVSKAELKEKLARMYEVKDSNAIFVFKFRTHFGGGKSTGFGLIYDSVENAKKYEPKYRLIRNVLYHGPPKMFQRFGGGEHDCFTFTPVEEARHHFTKMDEKRGSDPSGRRGKWTALDPVESGSSSKRRRCSGFKKKFLSDPMVKTPFRHESNCGKKHVKAKMLANKFSLGGTHELPARLSNEYMVYHTALASHELARRDDFVLVVVPMMRKGFRRSCDAYESFLSAFSCLVVRLVDSRQRECTYSALGFNGEIKVLILDLAQNVLYHGPPKMFQRFGGGEHDCFPSTPERQAVCSSRDSVLEGRSLNELLGLGDNDVHCRSLCKLVEVYKECRHQEYELEIVVVCCPFWDQVPLKREEKLVIDALASRGLLGWWLLPFNNIVCHRLQRMGENGIGEEGLFMVDM</sequence>
<dbReference type="InterPro" id="IPR053709">
    <property type="entry name" value="eRP_eS24_sf"/>
</dbReference>
<keyword evidence="3" id="KW-0687">Ribonucleoprotein</keyword>
<dbReference type="GO" id="GO:0003735">
    <property type="term" value="F:structural constituent of ribosome"/>
    <property type="evidence" value="ECO:0007669"/>
    <property type="project" value="InterPro"/>
</dbReference>
<keyword evidence="7" id="KW-1185">Reference proteome</keyword>
<dbReference type="PROSITE" id="PS00529">
    <property type="entry name" value="RIBOSOMAL_S24E"/>
    <property type="match status" value="1"/>
</dbReference>
<dbReference type="EMBL" id="OOIL02000703">
    <property type="protein sequence ID" value="VFQ68577.1"/>
    <property type="molecule type" value="Genomic_DNA"/>
</dbReference>
<dbReference type="InterPro" id="IPR012678">
    <property type="entry name" value="Ribosomal_uL23/eL15/eS24_sf"/>
</dbReference>